<dbReference type="InterPro" id="IPR002500">
    <property type="entry name" value="PAPS_reduct_dom"/>
</dbReference>
<evidence type="ECO:0000256" key="4">
    <source>
        <dbReference type="HAMAP-Rule" id="MF_00063"/>
    </source>
</evidence>
<comment type="caution">
    <text evidence="6">The sequence shown here is derived from an EMBL/GenBank/DDBJ whole genome shotgun (WGS) entry which is preliminary data.</text>
</comment>
<dbReference type="InterPro" id="IPR014729">
    <property type="entry name" value="Rossmann-like_a/b/a_fold"/>
</dbReference>
<evidence type="ECO:0000256" key="2">
    <source>
        <dbReference type="ARBA" id="ARBA00023002"/>
    </source>
</evidence>
<keyword evidence="2 4" id="KW-0560">Oxidoreductase</keyword>
<dbReference type="Pfam" id="PF01507">
    <property type="entry name" value="PAPS_reduct"/>
    <property type="match status" value="1"/>
</dbReference>
<dbReference type="Proteomes" id="UP000004386">
    <property type="component" value="Unassembled WGS sequence"/>
</dbReference>
<keyword evidence="4" id="KW-0411">Iron-sulfur</keyword>
<accession>C4WGZ5</accession>
<comment type="catalytic activity">
    <reaction evidence="4">
        <text>[thioredoxin]-disulfide + sulfite + AMP + 2 H(+) = adenosine 5'-phosphosulfate + [thioredoxin]-dithiol</text>
        <dbReference type="Rhea" id="RHEA:21976"/>
        <dbReference type="Rhea" id="RHEA-COMP:10698"/>
        <dbReference type="Rhea" id="RHEA-COMP:10700"/>
        <dbReference type="ChEBI" id="CHEBI:15378"/>
        <dbReference type="ChEBI" id="CHEBI:17359"/>
        <dbReference type="ChEBI" id="CHEBI:29950"/>
        <dbReference type="ChEBI" id="CHEBI:50058"/>
        <dbReference type="ChEBI" id="CHEBI:58243"/>
        <dbReference type="ChEBI" id="CHEBI:456215"/>
        <dbReference type="EC" id="1.8.4.10"/>
    </reaction>
</comment>
<evidence type="ECO:0000313" key="6">
    <source>
        <dbReference type="EMBL" id="EEQ94863.1"/>
    </source>
</evidence>
<dbReference type="GO" id="GO:0004604">
    <property type="term" value="F:phosphoadenylyl-sulfate reductase (thioredoxin) activity"/>
    <property type="evidence" value="ECO:0007669"/>
    <property type="project" value="UniProtKB-UniRule"/>
</dbReference>
<comment type="function">
    <text evidence="4">Catalyzes the formation of sulfite from adenosine 5'-phosphosulfate (APS) using thioredoxin as an electron donor.</text>
</comment>
<dbReference type="PANTHER" id="PTHR46509">
    <property type="entry name" value="PHOSPHOADENOSINE PHOSPHOSULFATE REDUCTASE"/>
    <property type="match status" value="1"/>
</dbReference>
<keyword evidence="4" id="KW-0963">Cytoplasm</keyword>
<dbReference type="EMBL" id="ACQA01000001">
    <property type="protein sequence ID" value="EEQ94863.1"/>
    <property type="molecule type" value="Genomic_DNA"/>
</dbReference>
<proteinExistence type="inferred from homology"/>
<evidence type="ECO:0000256" key="1">
    <source>
        <dbReference type="ARBA" id="ARBA00009732"/>
    </source>
</evidence>
<dbReference type="NCBIfam" id="NF002537">
    <property type="entry name" value="PRK02090.1"/>
    <property type="match status" value="1"/>
</dbReference>
<gene>
    <name evidence="4 6" type="primary">cysH</name>
    <name evidence="6" type="ORF">OINT_1000195</name>
</gene>
<feature type="binding site" evidence="4">
    <location>
        <position position="227"/>
    </location>
    <ligand>
        <name>[4Fe-4S] cluster</name>
        <dbReference type="ChEBI" id="CHEBI:49883"/>
    </ligand>
</feature>
<evidence type="ECO:0000256" key="3">
    <source>
        <dbReference type="ARBA" id="ARBA00024327"/>
    </source>
</evidence>
<dbReference type="HAMAP" id="MF_00063">
    <property type="entry name" value="CysH"/>
    <property type="match status" value="1"/>
</dbReference>
<keyword evidence="6" id="KW-0378">Hydrolase</keyword>
<dbReference type="GO" id="GO:0019379">
    <property type="term" value="P:sulfate assimilation, phosphoadenylyl sulfate reduction by phosphoadenylyl-sulfate reductase (thioredoxin)"/>
    <property type="evidence" value="ECO:0007669"/>
    <property type="project" value="UniProtKB-UniRule"/>
</dbReference>
<dbReference type="PANTHER" id="PTHR46509:SF1">
    <property type="entry name" value="PHOSPHOADENOSINE PHOSPHOSULFATE REDUCTASE"/>
    <property type="match status" value="1"/>
</dbReference>
<keyword evidence="4" id="KW-0408">Iron</keyword>
<dbReference type="EC" id="1.8.4.10" evidence="4"/>
<organism evidence="6 7">
    <name type="scientific">Brucella intermedia LMG 3301</name>
    <dbReference type="NCBI Taxonomy" id="641118"/>
    <lineage>
        <taxon>Bacteria</taxon>
        <taxon>Pseudomonadati</taxon>
        <taxon>Pseudomonadota</taxon>
        <taxon>Alphaproteobacteria</taxon>
        <taxon>Hyphomicrobiales</taxon>
        <taxon>Brucellaceae</taxon>
        <taxon>Brucella/Ochrobactrum group</taxon>
        <taxon>Brucella</taxon>
    </lineage>
</organism>
<dbReference type="GO" id="GO:0046872">
    <property type="term" value="F:metal ion binding"/>
    <property type="evidence" value="ECO:0007669"/>
    <property type="project" value="UniProtKB-KW"/>
</dbReference>
<dbReference type="GO" id="GO:0043866">
    <property type="term" value="F:adenylyl-sulfate reductase (thioredoxin) activity"/>
    <property type="evidence" value="ECO:0007669"/>
    <property type="project" value="UniProtKB-EC"/>
</dbReference>
<protein>
    <recommendedName>
        <fullName evidence="4">Adenosine 5'-phosphosulfate reductase</fullName>
        <shortName evidence="4">APS reductase</shortName>
        <ecNumber evidence="4">1.8.4.10</ecNumber>
    </recommendedName>
    <alternativeName>
        <fullName evidence="4">5'-adenylylsulfate reductase</fullName>
    </alternativeName>
    <alternativeName>
        <fullName evidence="4">Thioredoxin-dependent 5'-adenylylsulfate reductase</fullName>
    </alternativeName>
</protein>
<keyword evidence="6" id="KW-0326">Glycosidase</keyword>
<dbReference type="Gene3D" id="3.40.50.620">
    <property type="entry name" value="HUPs"/>
    <property type="match status" value="1"/>
</dbReference>
<dbReference type="GO" id="GO:0005737">
    <property type="term" value="C:cytoplasm"/>
    <property type="evidence" value="ECO:0007669"/>
    <property type="project" value="UniProtKB-SubCell"/>
</dbReference>
<comment type="pathway">
    <text evidence="3 4">Sulfur metabolism; hydrogen sulfide biosynthesis; sulfite from sulfate.</text>
</comment>
<dbReference type="PIRSF" id="PIRSF000857">
    <property type="entry name" value="PAPS_reductase"/>
    <property type="match status" value="1"/>
</dbReference>
<reference evidence="6 7" key="1">
    <citation type="submission" date="2009-05" db="EMBL/GenBank/DDBJ databases">
        <authorList>
            <person name="Setubal J.C."/>
            <person name="Boyle S."/>
            <person name="Crasta O.R."/>
            <person name="Gillespie J.J."/>
            <person name="Kenyon R.W."/>
            <person name="Lu J."/>
            <person name="Mane S."/>
            <person name="Nagrani S."/>
            <person name="Shallom J.M."/>
            <person name="Shallom S."/>
            <person name="Shukla M."/>
            <person name="Snyder E.E."/>
            <person name="Sobral B.W."/>
            <person name="Wattam A.R."/>
            <person name="Will R."/>
            <person name="Williams K."/>
            <person name="Yoo H."/>
            <person name="Munk C."/>
            <person name="Tapia R."/>
            <person name="Green L."/>
            <person name="Rogers Y."/>
            <person name="Detter J.C."/>
            <person name="Bruce D."/>
            <person name="Brettin T.S."/>
            <person name="Tsolis R."/>
        </authorList>
    </citation>
    <scope>NUCLEOTIDE SEQUENCE [LARGE SCALE GENOMIC DNA]</scope>
    <source>
        <strain evidence="6 7">LMG 3301</strain>
    </source>
</reference>
<feature type="binding site" evidence="4">
    <location>
        <position position="224"/>
    </location>
    <ligand>
        <name>[4Fe-4S] cluster</name>
        <dbReference type="ChEBI" id="CHEBI:49883"/>
    </ligand>
</feature>
<dbReference type="SUPFAM" id="SSF52402">
    <property type="entry name" value="Adenine nucleotide alpha hydrolases-like"/>
    <property type="match status" value="1"/>
</dbReference>
<dbReference type="GO" id="GO:0051539">
    <property type="term" value="F:4 iron, 4 sulfur cluster binding"/>
    <property type="evidence" value="ECO:0007669"/>
    <property type="project" value="UniProtKB-UniRule"/>
</dbReference>
<dbReference type="InterPro" id="IPR004511">
    <property type="entry name" value="PAPS/APS_Rdtase"/>
</dbReference>
<dbReference type="GO" id="GO:0070814">
    <property type="term" value="P:hydrogen sulfide biosynthetic process"/>
    <property type="evidence" value="ECO:0007669"/>
    <property type="project" value="UniProtKB-UniRule"/>
</dbReference>
<feature type="domain" description="Phosphoadenosine phosphosulphate reductase" evidence="5">
    <location>
        <begin position="61"/>
        <end position="230"/>
    </location>
</feature>
<dbReference type="NCBIfam" id="TIGR00434">
    <property type="entry name" value="cysH"/>
    <property type="match status" value="1"/>
</dbReference>
<feature type="binding site" evidence="4">
    <location>
        <position position="144"/>
    </location>
    <ligand>
        <name>[4Fe-4S] cluster</name>
        <dbReference type="ChEBI" id="CHEBI:49883"/>
    </ligand>
</feature>
<comment type="subcellular location">
    <subcellularLocation>
        <location evidence="4">Cytoplasm</location>
    </subcellularLocation>
</comment>
<evidence type="ECO:0000313" key="7">
    <source>
        <dbReference type="Proteomes" id="UP000004386"/>
    </source>
</evidence>
<dbReference type="AlphaFoldDB" id="C4WGZ5"/>
<comment type="cofactor">
    <cofactor evidence="4">
        <name>[4Fe-4S] cluster</name>
        <dbReference type="ChEBI" id="CHEBI:49883"/>
    </cofactor>
    <text evidence="4">Binds 1 [4Fe-4S] cluster per subunit.</text>
</comment>
<keyword evidence="4" id="KW-0479">Metal-binding</keyword>
<comment type="similarity">
    <text evidence="1 4">Belongs to the PAPS reductase family. CysH subfamily.</text>
</comment>
<feature type="active site" description="Nucleophile; cysteine thiosulfonate intermediate" evidence="4">
    <location>
        <position position="250"/>
    </location>
</feature>
<feature type="binding site" evidence="4">
    <location>
        <position position="143"/>
    </location>
    <ligand>
        <name>[4Fe-4S] cluster</name>
        <dbReference type="ChEBI" id="CHEBI:49883"/>
    </ligand>
</feature>
<evidence type="ECO:0000259" key="5">
    <source>
        <dbReference type="Pfam" id="PF01507"/>
    </source>
</evidence>
<dbReference type="GO" id="GO:0016798">
    <property type="term" value="F:hydrolase activity, acting on glycosyl bonds"/>
    <property type="evidence" value="ECO:0007669"/>
    <property type="project" value="UniProtKB-KW"/>
</dbReference>
<dbReference type="HOGENOM" id="CLU_044089_2_1_5"/>
<sequence length="270" mass="29585">MPPIAVSAWSRSNARFMEKSAVQLDAEESAAAEARLLEASHGASSPQEVIALATREHYGGQIAVVSSFGAESAVLLHMISEIDPATPVLFLDTGKHFRATLDYRHDLVDRLGLTDVQDILPVEESLKSEDPFGALSMTDKDRCCFIRKVEPMARAVAPYRAWMTGRKQFQASTRESLPVFESVGPRIRINPLARWQAADLKAYAEKHDLPPHPLTAQGYRSIGCMPCTRPVSDGEDQRAGRWAGSEKTECGIHLTGLADSLKTLGATDRK</sequence>
<name>C4WGZ5_9HYPH</name>